<gene>
    <name evidence="3" type="ORF">LWI29_000216</name>
</gene>
<dbReference type="AlphaFoldDB" id="A0AA39VSA3"/>
<keyword evidence="1" id="KW-0645">Protease</keyword>
<evidence type="ECO:0000313" key="4">
    <source>
        <dbReference type="Proteomes" id="UP001168877"/>
    </source>
</evidence>
<dbReference type="GO" id="GO:0006508">
    <property type="term" value="P:proteolysis"/>
    <property type="evidence" value="ECO:0007669"/>
    <property type="project" value="UniProtKB-KW"/>
</dbReference>
<evidence type="ECO:0000256" key="1">
    <source>
        <dbReference type="ARBA" id="ARBA00022670"/>
    </source>
</evidence>
<name>A0AA39VSA3_ACESA</name>
<dbReference type="InterPro" id="IPR001584">
    <property type="entry name" value="Integrase_cat-core"/>
</dbReference>
<reference evidence="3" key="1">
    <citation type="journal article" date="2022" name="Plant J.">
        <title>Strategies of tolerance reflected in two North American maple genomes.</title>
        <authorList>
            <person name="McEvoy S.L."/>
            <person name="Sezen U.U."/>
            <person name="Trouern-Trend A."/>
            <person name="McMahon S.M."/>
            <person name="Schaberg P.G."/>
            <person name="Yang J."/>
            <person name="Wegrzyn J.L."/>
            <person name="Swenson N.G."/>
        </authorList>
    </citation>
    <scope>NUCLEOTIDE SEQUENCE</scope>
    <source>
        <strain evidence="3">NS2018</strain>
    </source>
</reference>
<dbReference type="Gene3D" id="3.30.420.10">
    <property type="entry name" value="Ribonuclease H-like superfamily/Ribonuclease H"/>
    <property type="match status" value="1"/>
</dbReference>
<dbReference type="Pfam" id="PF22936">
    <property type="entry name" value="Pol_BBD"/>
    <property type="match status" value="1"/>
</dbReference>
<accession>A0AA39VSA3</accession>
<dbReference type="GO" id="GO:0008233">
    <property type="term" value="F:peptidase activity"/>
    <property type="evidence" value="ECO:0007669"/>
    <property type="project" value="UniProtKB-KW"/>
</dbReference>
<organism evidence="3 4">
    <name type="scientific">Acer saccharum</name>
    <name type="common">Sugar maple</name>
    <dbReference type="NCBI Taxonomy" id="4024"/>
    <lineage>
        <taxon>Eukaryota</taxon>
        <taxon>Viridiplantae</taxon>
        <taxon>Streptophyta</taxon>
        <taxon>Embryophyta</taxon>
        <taxon>Tracheophyta</taxon>
        <taxon>Spermatophyta</taxon>
        <taxon>Magnoliopsida</taxon>
        <taxon>eudicotyledons</taxon>
        <taxon>Gunneridae</taxon>
        <taxon>Pentapetalae</taxon>
        <taxon>rosids</taxon>
        <taxon>malvids</taxon>
        <taxon>Sapindales</taxon>
        <taxon>Sapindaceae</taxon>
        <taxon>Hippocastanoideae</taxon>
        <taxon>Acereae</taxon>
        <taxon>Acer</taxon>
    </lineage>
</organism>
<dbReference type="Pfam" id="PF00665">
    <property type="entry name" value="rve"/>
    <property type="match status" value="1"/>
</dbReference>
<dbReference type="Proteomes" id="UP001168877">
    <property type="component" value="Unassembled WGS sequence"/>
</dbReference>
<dbReference type="InterPro" id="IPR012337">
    <property type="entry name" value="RNaseH-like_sf"/>
</dbReference>
<keyword evidence="1" id="KW-0378">Hydrolase</keyword>
<reference evidence="3" key="2">
    <citation type="submission" date="2023-06" db="EMBL/GenBank/DDBJ databases">
        <authorList>
            <person name="Swenson N.G."/>
            <person name="Wegrzyn J.L."/>
            <person name="Mcevoy S.L."/>
        </authorList>
    </citation>
    <scope>NUCLEOTIDE SEQUENCE</scope>
    <source>
        <strain evidence="3">NS2018</strain>
        <tissue evidence="3">Leaf</tissue>
    </source>
</reference>
<dbReference type="PROSITE" id="PS50994">
    <property type="entry name" value="INTEGRASE"/>
    <property type="match status" value="1"/>
</dbReference>
<dbReference type="SUPFAM" id="SSF53098">
    <property type="entry name" value="Ribonuclease H-like"/>
    <property type="match status" value="1"/>
</dbReference>
<protein>
    <recommendedName>
        <fullName evidence="2">Integrase catalytic domain-containing protein</fullName>
    </recommendedName>
</protein>
<dbReference type="PANTHER" id="PTHR42648">
    <property type="entry name" value="TRANSPOSASE, PUTATIVE-RELATED"/>
    <property type="match status" value="1"/>
</dbReference>
<sequence>MTGNKSFFKTLVMEEGGCVTFGDGSKKRVVGKGTISVPRLHSVSNAIYVNGLKANLVSISHLSNEGYSILFSKNDCSILKPDEQTLLKGMRSSDNCYCLEARIVLNNASMDEQIELWHERFSHMNFRDLGILGKFNCVCGLPKLRKKANCVCGPCQQGKQTKSMHKKGKYLSIKEPLELLHMDLMGPMQTESLGGKRYIFVCVDDFSRFIWTYFLREKSETFDKFKMLCNKIQNEMNSNIKSIKRIRSDHGREFENAVFESYCNSLGIFHEFSAPRTPQQNRVVERKNRVL</sequence>
<dbReference type="EMBL" id="JAUESC010000380">
    <property type="protein sequence ID" value="KAK0591340.1"/>
    <property type="molecule type" value="Genomic_DNA"/>
</dbReference>
<keyword evidence="4" id="KW-1185">Reference proteome</keyword>
<evidence type="ECO:0000259" key="2">
    <source>
        <dbReference type="PROSITE" id="PS50994"/>
    </source>
</evidence>
<feature type="domain" description="Integrase catalytic" evidence="2">
    <location>
        <begin position="172"/>
        <end position="291"/>
    </location>
</feature>
<dbReference type="InterPro" id="IPR054722">
    <property type="entry name" value="PolX-like_BBD"/>
</dbReference>
<dbReference type="GO" id="GO:0015074">
    <property type="term" value="P:DNA integration"/>
    <property type="evidence" value="ECO:0007669"/>
    <property type="project" value="InterPro"/>
</dbReference>
<dbReference type="InterPro" id="IPR039537">
    <property type="entry name" value="Retrotran_Ty1/copia-like"/>
</dbReference>
<dbReference type="Pfam" id="PF13976">
    <property type="entry name" value="gag_pre-integrs"/>
    <property type="match status" value="1"/>
</dbReference>
<comment type="caution">
    <text evidence="3">The sequence shown here is derived from an EMBL/GenBank/DDBJ whole genome shotgun (WGS) entry which is preliminary data.</text>
</comment>
<dbReference type="GO" id="GO:0003676">
    <property type="term" value="F:nucleic acid binding"/>
    <property type="evidence" value="ECO:0007669"/>
    <property type="project" value="InterPro"/>
</dbReference>
<dbReference type="InterPro" id="IPR036397">
    <property type="entry name" value="RNaseH_sf"/>
</dbReference>
<dbReference type="PANTHER" id="PTHR42648:SF21">
    <property type="entry name" value="CYSTEINE-RICH RLK (RECEPTOR-LIKE PROTEIN KINASE) 8"/>
    <property type="match status" value="1"/>
</dbReference>
<proteinExistence type="predicted"/>
<dbReference type="InterPro" id="IPR025724">
    <property type="entry name" value="GAG-pre-integrase_dom"/>
</dbReference>
<evidence type="ECO:0000313" key="3">
    <source>
        <dbReference type="EMBL" id="KAK0591340.1"/>
    </source>
</evidence>